<proteinExistence type="predicted"/>
<dbReference type="OrthoDB" id="41442at2759"/>
<reference evidence="2 3" key="1">
    <citation type="submission" date="2011-02" db="EMBL/GenBank/DDBJ databases">
        <title>The Genome Sequence of Sphaeroforma arctica JP610.</title>
        <authorList>
            <consortium name="The Broad Institute Genome Sequencing Platform"/>
            <person name="Russ C."/>
            <person name="Cuomo C."/>
            <person name="Young S.K."/>
            <person name="Zeng Q."/>
            <person name="Gargeya S."/>
            <person name="Alvarado L."/>
            <person name="Berlin A."/>
            <person name="Chapman S.B."/>
            <person name="Chen Z."/>
            <person name="Freedman E."/>
            <person name="Gellesch M."/>
            <person name="Goldberg J."/>
            <person name="Griggs A."/>
            <person name="Gujja S."/>
            <person name="Heilman E."/>
            <person name="Heiman D."/>
            <person name="Howarth C."/>
            <person name="Mehta T."/>
            <person name="Neiman D."/>
            <person name="Pearson M."/>
            <person name="Roberts A."/>
            <person name="Saif S."/>
            <person name="Shea T."/>
            <person name="Shenoy N."/>
            <person name="Sisk P."/>
            <person name="Stolte C."/>
            <person name="Sykes S."/>
            <person name="White J."/>
            <person name="Yandava C."/>
            <person name="Burger G."/>
            <person name="Gray M.W."/>
            <person name="Holland P.W.H."/>
            <person name="King N."/>
            <person name="Lang F.B.F."/>
            <person name="Roger A.J."/>
            <person name="Ruiz-Trillo I."/>
            <person name="Haas B."/>
            <person name="Nusbaum C."/>
            <person name="Birren B."/>
        </authorList>
    </citation>
    <scope>NUCLEOTIDE SEQUENCE [LARGE SCALE GENOMIC DNA]</scope>
    <source>
        <strain evidence="2 3">JP610</strain>
    </source>
</reference>
<dbReference type="RefSeq" id="XP_014145615.1">
    <property type="nucleotide sequence ID" value="XM_014290140.1"/>
</dbReference>
<gene>
    <name evidence="2" type="ORF">SARC_15746</name>
</gene>
<dbReference type="Proteomes" id="UP000054560">
    <property type="component" value="Unassembled WGS sequence"/>
</dbReference>
<feature type="non-terminal residue" evidence="2">
    <location>
        <position position="1"/>
    </location>
</feature>
<feature type="region of interest" description="Disordered" evidence="1">
    <location>
        <begin position="87"/>
        <end position="137"/>
    </location>
</feature>
<dbReference type="EMBL" id="KQ248245">
    <property type="protein sequence ID" value="KNC71713.1"/>
    <property type="molecule type" value="Genomic_DNA"/>
</dbReference>
<name>A0A0L0F6D2_9EUKA</name>
<protein>
    <submittedName>
        <fullName evidence="2">Uncharacterized protein</fullName>
    </submittedName>
</protein>
<evidence type="ECO:0000313" key="2">
    <source>
        <dbReference type="EMBL" id="KNC71713.1"/>
    </source>
</evidence>
<sequence length="175" mass="18164">FGTSVVGNYVSSHSLSAIAPQIDHFCAPDGQPINMLWLRNGTTFMNAVAEMFGQAVLSAGCTVDGLGPGCAGQDRQSEGVCPDVVRSQVGMGMGDEPLDTRGGTAGEEEDKIGPKAAEKQERSRPVSPVGLESGAETKDNARAVGFAAVMQQMLDAPVDCGGLMALPFMYGEPGR</sequence>
<evidence type="ECO:0000256" key="1">
    <source>
        <dbReference type="SAM" id="MobiDB-lite"/>
    </source>
</evidence>
<feature type="compositionally biased region" description="Basic and acidic residues" evidence="1">
    <location>
        <begin position="111"/>
        <end position="124"/>
    </location>
</feature>
<keyword evidence="3" id="KW-1185">Reference proteome</keyword>
<evidence type="ECO:0000313" key="3">
    <source>
        <dbReference type="Proteomes" id="UP000054560"/>
    </source>
</evidence>
<accession>A0A0L0F6D2</accession>
<dbReference type="GeneID" id="25916250"/>
<dbReference type="AlphaFoldDB" id="A0A0L0F6D2"/>
<organism evidence="2 3">
    <name type="scientific">Sphaeroforma arctica JP610</name>
    <dbReference type="NCBI Taxonomy" id="667725"/>
    <lineage>
        <taxon>Eukaryota</taxon>
        <taxon>Ichthyosporea</taxon>
        <taxon>Ichthyophonida</taxon>
        <taxon>Sphaeroforma</taxon>
    </lineage>
</organism>